<reference evidence="13" key="1">
    <citation type="submission" date="2017-02" db="UniProtKB">
        <authorList>
            <consortium name="WormBaseParasite"/>
        </authorList>
    </citation>
    <scope>IDENTIFICATION</scope>
</reference>
<dbReference type="Gene3D" id="3.30.40.10">
    <property type="entry name" value="Zinc/RING finger domain, C3HC4 (zinc finger)"/>
    <property type="match status" value="1"/>
</dbReference>
<sequence length="469" mass="51912">LEVISLNSVFCALRELCLVMEPDLQTCPSCKTSKYNNPQLRLMVNVCGHSLCENCVEVLFVRGSGLCVQCKTPIRKTNFRYQLFEDPTVQKEVDIRKKVLAEFNKREEDFENVEDYDSYLETIEDIIYNLSNDVDVDKTKKFIEQYKKDNKDIIKRNRKKQSNCAEFYERELEQERILRERRAEVQAADEVADLQRRKRLHAGRTLQGFLCGAAAVPLPEEPQPKIELHSNPPTSEHPIPSTVPPSAVLESKHRFLPPPSVALFQRSVPLSAASRWSGVPLTPASSMVDISQLLPPPPLAASSWATSVEHHSVVIPTSITRSGGQTDTVVLSRPHGVKSSSSFSSSVKATTGATRNLDEWLQPYRPELCGPHPPSPSNGPQWGALEAVYLEAVIEPTTKDVDAAADAERGDLFRESDNADEGVAGGSAGVEDGHTRRGLSHALPRGACGIPPSCYLTRALQESRCGLFI</sequence>
<protein>
    <recommendedName>
        <fullName evidence="6">CDK-activating kinase assembly factor MAT1</fullName>
    </recommendedName>
    <alternativeName>
        <fullName evidence="9">CDK7/cyclin-H assembly factor</fullName>
    </alternativeName>
    <alternativeName>
        <fullName evidence="7">Menage a trois</fullName>
    </alternativeName>
    <alternativeName>
        <fullName evidence="8">RING finger protein MAT1</fullName>
    </alternativeName>
</protein>
<dbReference type="WBParaSite" id="TTAC_0000237001-mRNA-1">
    <property type="protein sequence ID" value="TTAC_0000237001-mRNA-1"/>
    <property type="gene ID" value="TTAC_0000237001"/>
</dbReference>
<evidence type="ECO:0000256" key="6">
    <source>
        <dbReference type="ARBA" id="ARBA00074719"/>
    </source>
</evidence>
<dbReference type="GO" id="GO:0006289">
    <property type="term" value="P:nucleotide-excision repair"/>
    <property type="evidence" value="ECO:0007669"/>
    <property type="project" value="InterPro"/>
</dbReference>
<comment type="subcellular location">
    <subcellularLocation>
        <location evidence="1">Nucleus</location>
    </subcellularLocation>
</comment>
<dbReference type="PANTHER" id="PTHR12683">
    <property type="entry name" value="CDK-ACTIVATING KINASE ASSEMBLY FACTOR MAT1"/>
    <property type="match status" value="1"/>
</dbReference>
<evidence type="ECO:0000313" key="13">
    <source>
        <dbReference type="WBParaSite" id="TTAC_0000237001-mRNA-1"/>
    </source>
</evidence>
<dbReference type="STRING" id="6205.A0A0R3WNN2"/>
<dbReference type="InterPro" id="IPR013083">
    <property type="entry name" value="Znf_RING/FYVE/PHD"/>
</dbReference>
<dbReference type="InterPro" id="IPR015877">
    <property type="entry name" value="MAT1_centre"/>
</dbReference>
<dbReference type="FunFam" id="3.30.40.10:FF:000037">
    <property type="entry name" value="Cdk-activating kinase assembly factor MAT1, centre"/>
    <property type="match status" value="1"/>
</dbReference>
<proteinExistence type="predicted"/>
<dbReference type="PROSITE" id="PS50089">
    <property type="entry name" value="ZF_RING_2"/>
    <property type="match status" value="1"/>
</dbReference>
<evidence type="ECO:0000256" key="3">
    <source>
        <dbReference type="ARBA" id="ARBA00022771"/>
    </source>
</evidence>
<dbReference type="SUPFAM" id="SSF57850">
    <property type="entry name" value="RING/U-box"/>
    <property type="match status" value="1"/>
</dbReference>
<evidence type="ECO:0000256" key="9">
    <source>
        <dbReference type="ARBA" id="ARBA00083888"/>
    </source>
</evidence>
<evidence type="ECO:0000259" key="12">
    <source>
        <dbReference type="PROSITE" id="PS50089"/>
    </source>
</evidence>
<keyword evidence="2" id="KW-0479">Metal-binding</keyword>
<dbReference type="InterPro" id="IPR001841">
    <property type="entry name" value="Znf_RING"/>
</dbReference>
<dbReference type="GO" id="GO:0061575">
    <property type="term" value="F:cyclin-dependent protein serine/threonine kinase activator activity"/>
    <property type="evidence" value="ECO:0007669"/>
    <property type="project" value="InterPro"/>
</dbReference>
<dbReference type="GO" id="GO:0005675">
    <property type="term" value="C:transcription factor TFIIH holo complex"/>
    <property type="evidence" value="ECO:0007669"/>
    <property type="project" value="InterPro"/>
</dbReference>
<keyword evidence="3 10" id="KW-0863">Zinc-finger</keyword>
<evidence type="ECO:0000256" key="1">
    <source>
        <dbReference type="ARBA" id="ARBA00004123"/>
    </source>
</evidence>
<dbReference type="PANTHER" id="PTHR12683:SF13">
    <property type="entry name" value="CDK-ACTIVATING KINASE ASSEMBLY FACTOR MAT1"/>
    <property type="match status" value="1"/>
</dbReference>
<feature type="domain" description="RING-type" evidence="12">
    <location>
        <begin position="27"/>
        <end position="71"/>
    </location>
</feature>
<accession>A0A0R3WNN2</accession>
<dbReference type="InterPro" id="IPR004575">
    <property type="entry name" value="MAT1/Tfb3"/>
</dbReference>
<dbReference type="GO" id="GO:0006357">
    <property type="term" value="P:regulation of transcription by RNA polymerase II"/>
    <property type="evidence" value="ECO:0007669"/>
    <property type="project" value="TreeGrafter"/>
</dbReference>
<dbReference type="Pfam" id="PF17121">
    <property type="entry name" value="zf-C3HC4_5"/>
    <property type="match status" value="1"/>
</dbReference>
<feature type="region of interest" description="Disordered" evidence="11">
    <location>
        <begin position="411"/>
        <end position="442"/>
    </location>
</feature>
<evidence type="ECO:0000256" key="4">
    <source>
        <dbReference type="ARBA" id="ARBA00022833"/>
    </source>
</evidence>
<dbReference type="InterPro" id="IPR017907">
    <property type="entry name" value="Znf_RING_CS"/>
</dbReference>
<evidence type="ECO:0000256" key="8">
    <source>
        <dbReference type="ARBA" id="ARBA00077720"/>
    </source>
</evidence>
<feature type="region of interest" description="Disordered" evidence="11">
    <location>
        <begin position="223"/>
        <end position="245"/>
    </location>
</feature>
<organism evidence="13">
    <name type="scientific">Hydatigena taeniaeformis</name>
    <name type="common">Feline tapeworm</name>
    <name type="synonym">Taenia taeniaeformis</name>
    <dbReference type="NCBI Taxonomy" id="6205"/>
    <lineage>
        <taxon>Eukaryota</taxon>
        <taxon>Metazoa</taxon>
        <taxon>Spiralia</taxon>
        <taxon>Lophotrochozoa</taxon>
        <taxon>Platyhelminthes</taxon>
        <taxon>Cestoda</taxon>
        <taxon>Eucestoda</taxon>
        <taxon>Cyclophyllidea</taxon>
        <taxon>Taeniidae</taxon>
        <taxon>Hydatigera</taxon>
    </lineage>
</organism>
<keyword evidence="5" id="KW-0539">Nucleus</keyword>
<evidence type="ECO:0000256" key="5">
    <source>
        <dbReference type="ARBA" id="ARBA00023242"/>
    </source>
</evidence>
<dbReference type="GO" id="GO:0008270">
    <property type="term" value="F:zinc ion binding"/>
    <property type="evidence" value="ECO:0007669"/>
    <property type="project" value="UniProtKB-KW"/>
</dbReference>
<dbReference type="AlphaFoldDB" id="A0A0R3WNN2"/>
<name>A0A0R3WNN2_HYDTA</name>
<evidence type="ECO:0000256" key="10">
    <source>
        <dbReference type="PROSITE-ProRule" id="PRU00175"/>
    </source>
</evidence>
<evidence type="ECO:0000256" key="7">
    <source>
        <dbReference type="ARBA" id="ARBA00077380"/>
    </source>
</evidence>
<evidence type="ECO:0000256" key="11">
    <source>
        <dbReference type="SAM" id="MobiDB-lite"/>
    </source>
</evidence>
<dbReference type="NCBIfam" id="TIGR00570">
    <property type="entry name" value="cdk7"/>
    <property type="match status" value="1"/>
</dbReference>
<dbReference type="Pfam" id="PF06391">
    <property type="entry name" value="MAT1"/>
    <property type="match status" value="1"/>
</dbReference>
<dbReference type="CDD" id="cd16517">
    <property type="entry name" value="RING-HC_MAT1"/>
    <property type="match status" value="1"/>
</dbReference>
<evidence type="ECO:0000256" key="2">
    <source>
        <dbReference type="ARBA" id="ARBA00022723"/>
    </source>
</evidence>
<dbReference type="PROSITE" id="PS00518">
    <property type="entry name" value="ZF_RING_1"/>
    <property type="match status" value="1"/>
</dbReference>
<keyword evidence="4" id="KW-0862">Zinc</keyword>